<accession>A0A5B7X7W9</accession>
<gene>
    <name evidence="1" type="ORF">FHG64_15835</name>
</gene>
<evidence type="ECO:0000313" key="2">
    <source>
        <dbReference type="Proteomes" id="UP000309016"/>
    </source>
</evidence>
<evidence type="ECO:0008006" key="3">
    <source>
        <dbReference type="Google" id="ProtNLM"/>
    </source>
</evidence>
<dbReference type="EMBL" id="CP040812">
    <property type="protein sequence ID" value="QCY70743.1"/>
    <property type="molecule type" value="Genomic_DNA"/>
</dbReference>
<dbReference type="AlphaFoldDB" id="A0A5B7X7W9"/>
<dbReference type="KEGG" id="afla:FHG64_15835"/>
<protein>
    <recommendedName>
        <fullName evidence="3">DUF2116 family Zn-ribbon domain-containing protein</fullName>
    </recommendedName>
</protein>
<proteinExistence type="predicted"/>
<sequence length="129" mass="15540">MKENRLCLNCNEVLLGRKDQKFCDAHCKSAYHYEQLQNNPSSFYKKVDRQLKKNRQLLKSYNKPGKATVRAAILLEQGFNPRYFTHFWKNKKGHIYFFVYEFGFHSVMENGKKKYLLVTWQPYMEKIDT</sequence>
<evidence type="ECO:0000313" key="1">
    <source>
        <dbReference type="EMBL" id="QCY70743.1"/>
    </source>
</evidence>
<organism evidence="1 2">
    <name type="scientific">Antarcticibacterium flavum</name>
    <dbReference type="NCBI Taxonomy" id="2058175"/>
    <lineage>
        <taxon>Bacteria</taxon>
        <taxon>Pseudomonadati</taxon>
        <taxon>Bacteroidota</taxon>
        <taxon>Flavobacteriia</taxon>
        <taxon>Flavobacteriales</taxon>
        <taxon>Flavobacteriaceae</taxon>
        <taxon>Antarcticibacterium</taxon>
    </lineage>
</organism>
<dbReference type="OrthoDB" id="5187906at2"/>
<name>A0A5B7X7W9_9FLAO</name>
<keyword evidence="2" id="KW-1185">Reference proteome</keyword>
<dbReference type="Proteomes" id="UP000309016">
    <property type="component" value="Chromosome"/>
</dbReference>
<dbReference type="RefSeq" id="WP_139067311.1">
    <property type="nucleotide sequence ID" value="NZ_CP040812.1"/>
</dbReference>
<reference evidence="1 2" key="1">
    <citation type="submission" date="2019-06" db="EMBL/GenBank/DDBJ databases">
        <title>Complete genome sequence of Antarcticibacterium flavum KCTC 52984T from an Antarctic marine sediment.</title>
        <authorList>
            <person name="Lee Y.M."/>
            <person name="Shin S.C."/>
        </authorList>
    </citation>
    <scope>NUCLEOTIDE SEQUENCE [LARGE SCALE GENOMIC DNA]</scope>
    <source>
        <strain evidence="1 2">KCTC 52984</strain>
    </source>
</reference>